<evidence type="ECO:0000256" key="1">
    <source>
        <dbReference type="SAM" id="MobiDB-lite"/>
    </source>
</evidence>
<comment type="caution">
    <text evidence="2">The sequence shown here is derived from an EMBL/GenBank/DDBJ whole genome shotgun (WGS) entry which is preliminary data.</text>
</comment>
<keyword evidence="3" id="KW-1185">Reference proteome</keyword>
<evidence type="ECO:0000313" key="3">
    <source>
        <dbReference type="Proteomes" id="UP000325081"/>
    </source>
</evidence>
<feature type="region of interest" description="Disordered" evidence="1">
    <location>
        <begin position="1"/>
        <end position="24"/>
    </location>
</feature>
<dbReference type="Proteomes" id="UP000325081">
    <property type="component" value="Unassembled WGS sequence"/>
</dbReference>
<accession>A0A5A7NZ02</accession>
<dbReference type="AlphaFoldDB" id="A0A5A7NZ02"/>
<proteinExistence type="predicted"/>
<dbReference type="EMBL" id="BKCP01000447">
    <property type="protein sequence ID" value="GER25710.1"/>
    <property type="molecule type" value="Genomic_DNA"/>
</dbReference>
<name>A0A5A7NZ02_STRAF</name>
<dbReference type="GO" id="GO:0016829">
    <property type="term" value="F:lyase activity"/>
    <property type="evidence" value="ECO:0007669"/>
    <property type="project" value="UniProtKB-KW"/>
</dbReference>
<protein>
    <submittedName>
        <fullName evidence="2">Pectin lyase-like superfamily protein</fullName>
    </submittedName>
</protein>
<sequence>MGKKSRDIAAEEASSGYKKSRRTKKRLVRKKIMVNLIGHNIEQARTSFPPRHIALPNEVLLSMAGNLSRCSRDDIVPCNATPVTFAELLQPNQKQPVFFFCPWDTCNIKNLV</sequence>
<organism evidence="2 3">
    <name type="scientific">Striga asiatica</name>
    <name type="common">Asiatic witchweed</name>
    <name type="synonym">Buchnera asiatica</name>
    <dbReference type="NCBI Taxonomy" id="4170"/>
    <lineage>
        <taxon>Eukaryota</taxon>
        <taxon>Viridiplantae</taxon>
        <taxon>Streptophyta</taxon>
        <taxon>Embryophyta</taxon>
        <taxon>Tracheophyta</taxon>
        <taxon>Spermatophyta</taxon>
        <taxon>Magnoliopsida</taxon>
        <taxon>eudicotyledons</taxon>
        <taxon>Gunneridae</taxon>
        <taxon>Pentapetalae</taxon>
        <taxon>asterids</taxon>
        <taxon>lamiids</taxon>
        <taxon>Lamiales</taxon>
        <taxon>Orobanchaceae</taxon>
        <taxon>Buchnereae</taxon>
        <taxon>Striga</taxon>
    </lineage>
</organism>
<reference evidence="3" key="1">
    <citation type="journal article" date="2019" name="Curr. Biol.">
        <title>Genome Sequence of Striga asiatica Provides Insight into the Evolution of Plant Parasitism.</title>
        <authorList>
            <person name="Yoshida S."/>
            <person name="Kim S."/>
            <person name="Wafula E.K."/>
            <person name="Tanskanen J."/>
            <person name="Kim Y.M."/>
            <person name="Honaas L."/>
            <person name="Yang Z."/>
            <person name="Spallek T."/>
            <person name="Conn C.E."/>
            <person name="Ichihashi Y."/>
            <person name="Cheong K."/>
            <person name="Cui S."/>
            <person name="Der J.P."/>
            <person name="Gundlach H."/>
            <person name="Jiao Y."/>
            <person name="Hori C."/>
            <person name="Ishida J.K."/>
            <person name="Kasahara H."/>
            <person name="Kiba T."/>
            <person name="Kim M.S."/>
            <person name="Koo N."/>
            <person name="Laohavisit A."/>
            <person name="Lee Y.H."/>
            <person name="Lumba S."/>
            <person name="McCourt P."/>
            <person name="Mortimer J.C."/>
            <person name="Mutuku J.M."/>
            <person name="Nomura T."/>
            <person name="Sasaki-Sekimoto Y."/>
            <person name="Seto Y."/>
            <person name="Wang Y."/>
            <person name="Wakatake T."/>
            <person name="Sakakibara H."/>
            <person name="Demura T."/>
            <person name="Yamaguchi S."/>
            <person name="Yoneyama K."/>
            <person name="Manabe R.I."/>
            <person name="Nelson D.C."/>
            <person name="Schulman A.H."/>
            <person name="Timko M.P."/>
            <person name="dePamphilis C.W."/>
            <person name="Choi D."/>
            <person name="Shirasu K."/>
        </authorList>
    </citation>
    <scope>NUCLEOTIDE SEQUENCE [LARGE SCALE GENOMIC DNA]</scope>
    <source>
        <strain evidence="3">cv. UVA1</strain>
    </source>
</reference>
<gene>
    <name evidence="2" type="ORF">STAS_01310</name>
</gene>
<keyword evidence="2" id="KW-0456">Lyase</keyword>
<evidence type="ECO:0000313" key="2">
    <source>
        <dbReference type="EMBL" id="GER25710.1"/>
    </source>
</evidence>